<dbReference type="Proteomes" id="UP000447873">
    <property type="component" value="Unassembled WGS sequence"/>
</dbReference>
<keyword evidence="2" id="KW-0812">Transmembrane</keyword>
<feature type="compositionally biased region" description="Acidic residues" evidence="1">
    <location>
        <begin position="178"/>
        <end position="189"/>
    </location>
</feature>
<proteinExistence type="predicted"/>
<reference evidence="3 4" key="1">
    <citation type="submission" date="2018-12" db="EMBL/GenBank/DDBJ databases">
        <title>Venturia inaequalis Genome Resource.</title>
        <authorList>
            <person name="Lichtner F.J."/>
        </authorList>
    </citation>
    <scope>NUCLEOTIDE SEQUENCE [LARGE SCALE GENOMIC DNA]</scope>
    <source>
        <strain evidence="3 4">120213</strain>
    </source>
</reference>
<feature type="transmembrane region" description="Helical" evidence="2">
    <location>
        <begin position="89"/>
        <end position="110"/>
    </location>
</feature>
<evidence type="ECO:0000256" key="2">
    <source>
        <dbReference type="SAM" id="Phobius"/>
    </source>
</evidence>
<protein>
    <submittedName>
        <fullName evidence="3">Uncharacterized protein</fullName>
    </submittedName>
</protein>
<evidence type="ECO:0000256" key="1">
    <source>
        <dbReference type="SAM" id="MobiDB-lite"/>
    </source>
</evidence>
<organism evidence="3 4">
    <name type="scientific">Venturia inaequalis</name>
    <name type="common">Apple scab fungus</name>
    <dbReference type="NCBI Taxonomy" id="5025"/>
    <lineage>
        <taxon>Eukaryota</taxon>
        <taxon>Fungi</taxon>
        <taxon>Dikarya</taxon>
        <taxon>Ascomycota</taxon>
        <taxon>Pezizomycotina</taxon>
        <taxon>Dothideomycetes</taxon>
        <taxon>Pleosporomycetidae</taxon>
        <taxon>Venturiales</taxon>
        <taxon>Venturiaceae</taxon>
        <taxon>Venturia</taxon>
    </lineage>
</organism>
<evidence type="ECO:0000313" key="3">
    <source>
        <dbReference type="EMBL" id="KAE9969146.1"/>
    </source>
</evidence>
<sequence>MMSARVTATRSTTESPIGGTIVPDTSSLPTTTKPSASSTDKGGAIFQIPTTTTTLPSPPPITTAPTPISTTIPPAAHKQQPTSTNLSPIIGGTIGGILLTLLAVLVFYHWKKKKPRKELNLHTIPYSVATPFSVNTLPRPDTMSTTSTTSDAPGFIHEKRVTADTIVERNDSTKVSDDGEEGGEEEEQTPVELPTHNSRTFLPQIVGAGCNNPPLELPRSMNLPSPPLPHAESPSQDFHTARTEIERDVIVSPVNPMAAVRISTVSPFVASAAFLNPNPDLKNPPHVMACAGVNAKQTAKGQGETYPGKRAYSPWRMGDGAGMKEKVTSRPIIEPVWQAPLRETIALKMWEGPEDVGLCV</sequence>
<dbReference type="AlphaFoldDB" id="A0A8H3YU11"/>
<accession>A0A8H3YU11</accession>
<name>A0A8H3YU11_VENIN</name>
<feature type="compositionally biased region" description="Polar residues" evidence="1">
    <location>
        <begin position="23"/>
        <end position="40"/>
    </location>
</feature>
<feature type="compositionally biased region" description="Basic and acidic residues" evidence="1">
    <location>
        <begin position="166"/>
        <end position="177"/>
    </location>
</feature>
<feature type="compositionally biased region" description="Polar residues" evidence="1">
    <location>
        <begin position="1"/>
        <end position="15"/>
    </location>
</feature>
<dbReference type="EMBL" id="WNWS01000377">
    <property type="protein sequence ID" value="KAE9969146.1"/>
    <property type="molecule type" value="Genomic_DNA"/>
</dbReference>
<keyword evidence="2" id="KW-1133">Transmembrane helix</keyword>
<evidence type="ECO:0000313" key="4">
    <source>
        <dbReference type="Proteomes" id="UP000447873"/>
    </source>
</evidence>
<feature type="region of interest" description="Disordered" evidence="1">
    <location>
        <begin position="1"/>
        <end position="43"/>
    </location>
</feature>
<keyword evidence="2" id="KW-0472">Membrane</keyword>
<gene>
    <name evidence="3" type="ORF">EG328_007035</name>
</gene>
<feature type="region of interest" description="Disordered" evidence="1">
    <location>
        <begin position="166"/>
        <end position="192"/>
    </location>
</feature>
<comment type="caution">
    <text evidence="3">The sequence shown here is derived from an EMBL/GenBank/DDBJ whole genome shotgun (WGS) entry which is preliminary data.</text>
</comment>